<dbReference type="EMBL" id="CP098502">
    <property type="protein sequence ID" value="UTI63862.1"/>
    <property type="molecule type" value="Genomic_DNA"/>
</dbReference>
<feature type="domain" description="Helix-turn-helix" evidence="1">
    <location>
        <begin position="10"/>
        <end position="58"/>
    </location>
</feature>
<dbReference type="Proteomes" id="UP001056035">
    <property type="component" value="Chromosome"/>
</dbReference>
<proteinExistence type="predicted"/>
<dbReference type="InterPro" id="IPR041657">
    <property type="entry name" value="HTH_17"/>
</dbReference>
<dbReference type="Pfam" id="PF12728">
    <property type="entry name" value="HTH_17"/>
    <property type="match status" value="1"/>
</dbReference>
<dbReference type="NCBIfam" id="TIGR01764">
    <property type="entry name" value="excise"/>
    <property type="match status" value="1"/>
</dbReference>
<evidence type="ECO:0000313" key="3">
    <source>
        <dbReference type="Proteomes" id="UP001056035"/>
    </source>
</evidence>
<dbReference type="InterPro" id="IPR010093">
    <property type="entry name" value="SinI_DNA-bd"/>
</dbReference>
<accession>A0ABY5DS06</accession>
<name>A0ABY5DS06_9ACTN</name>
<evidence type="ECO:0000259" key="1">
    <source>
        <dbReference type="Pfam" id="PF12728"/>
    </source>
</evidence>
<evidence type="ECO:0000313" key="2">
    <source>
        <dbReference type="EMBL" id="UTI63862.1"/>
    </source>
</evidence>
<dbReference type="RefSeq" id="WP_254570583.1">
    <property type="nucleotide sequence ID" value="NZ_CP098502.1"/>
</dbReference>
<dbReference type="InterPro" id="IPR009061">
    <property type="entry name" value="DNA-bd_dom_put_sf"/>
</dbReference>
<reference evidence="2 3" key="1">
    <citation type="submission" date="2022-06" db="EMBL/GenBank/DDBJ databases">
        <title>Paraconexibacter antarcticus.</title>
        <authorList>
            <person name="Kim C.S."/>
        </authorList>
    </citation>
    <scope>NUCLEOTIDE SEQUENCE [LARGE SCALE GENOMIC DNA]</scope>
    <source>
        <strain evidence="2 3">02-257</strain>
    </source>
</reference>
<protein>
    <submittedName>
        <fullName evidence="2">Helix-turn-helix domain-containing protein</fullName>
    </submittedName>
</protein>
<gene>
    <name evidence="2" type="ORF">NBH00_21265</name>
</gene>
<keyword evidence="3" id="KW-1185">Reference proteome</keyword>
<dbReference type="SUPFAM" id="SSF46955">
    <property type="entry name" value="Putative DNA-binding domain"/>
    <property type="match status" value="1"/>
</dbReference>
<sequence>MRQTAARPQLLTVAQAASLLNVSEKTIRRWVAGDKVPYVKLPGGSLRIPQGALLASLQGTHDLAAEVAALDERFADLSEDDVRAATGESRG</sequence>
<organism evidence="2 3">
    <name type="scientific">Paraconexibacter antarcticus</name>
    <dbReference type="NCBI Taxonomy" id="2949664"/>
    <lineage>
        <taxon>Bacteria</taxon>
        <taxon>Bacillati</taxon>
        <taxon>Actinomycetota</taxon>
        <taxon>Thermoleophilia</taxon>
        <taxon>Solirubrobacterales</taxon>
        <taxon>Paraconexibacteraceae</taxon>
        <taxon>Paraconexibacter</taxon>
    </lineage>
</organism>